<proteinExistence type="predicted"/>
<dbReference type="AlphaFoldDB" id="A0A133V8Q0"/>
<feature type="compositionally biased region" description="Polar residues" evidence="1">
    <location>
        <begin position="68"/>
        <end position="78"/>
    </location>
</feature>
<dbReference type="EMBL" id="LHXX01000004">
    <property type="protein sequence ID" value="KXB02777.1"/>
    <property type="molecule type" value="Genomic_DNA"/>
</dbReference>
<sequence>MGATAPVRYLKLLLPMENAVMKIQTETTAPTMESKNGNPIPAPTTPTRAVVEARTSTLASSDDDNKAVESTSSDLLFR</sequence>
<evidence type="ECO:0000313" key="3">
    <source>
        <dbReference type="Proteomes" id="UP000070400"/>
    </source>
</evidence>
<reference evidence="2 3" key="1">
    <citation type="journal article" date="2016" name="Sci. Rep.">
        <title>Metabolic traits of an uncultured archaeal lineage -MSBL1- from brine pools of the Red Sea.</title>
        <authorList>
            <person name="Mwirichia R."/>
            <person name="Alam I."/>
            <person name="Rashid M."/>
            <person name="Vinu M."/>
            <person name="Ba-Alawi W."/>
            <person name="Anthony Kamau A."/>
            <person name="Kamanda Ngugi D."/>
            <person name="Goker M."/>
            <person name="Klenk H.P."/>
            <person name="Bajic V."/>
            <person name="Stingl U."/>
        </authorList>
    </citation>
    <scope>NUCLEOTIDE SEQUENCE [LARGE SCALE GENOMIC DNA]</scope>
    <source>
        <strain evidence="2">SCGC-AAA261D19</strain>
    </source>
</reference>
<feature type="region of interest" description="Disordered" evidence="1">
    <location>
        <begin position="27"/>
        <end position="78"/>
    </location>
</feature>
<dbReference type="Proteomes" id="UP000070400">
    <property type="component" value="Unassembled WGS sequence"/>
</dbReference>
<gene>
    <name evidence="2" type="ORF">AKJ43_00650</name>
</gene>
<organism evidence="2 3">
    <name type="scientific">candidate division MSBL1 archaeon SCGC-AAA261D19</name>
    <dbReference type="NCBI Taxonomy" id="1698273"/>
    <lineage>
        <taxon>Archaea</taxon>
        <taxon>Methanobacteriati</taxon>
        <taxon>Methanobacteriota</taxon>
        <taxon>candidate division MSBL1</taxon>
    </lineage>
</organism>
<evidence type="ECO:0000313" key="2">
    <source>
        <dbReference type="EMBL" id="KXB02777.1"/>
    </source>
</evidence>
<feature type="compositionally biased region" description="Polar residues" evidence="1">
    <location>
        <begin position="27"/>
        <end position="37"/>
    </location>
</feature>
<name>A0A133V8Q0_9EURY</name>
<keyword evidence="3" id="KW-1185">Reference proteome</keyword>
<comment type="caution">
    <text evidence="2">The sequence shown here is derived from an EMBL/GenBank/DDBJ whole genome shotgun (WGS) entry which is preliminary data.</text>
</comment>
<protein>
    <submittedName>
        <fullName evidence="2">Uncharacterized protein</fullName>
    </submittedName>
</protein>
<accession>A0A133V8Q0</accession>
<evidence type="ECO:0000256" key="1">
    <source>
        <dbReference type="SAM" id="MobiDB-lite"/>
    </source>
</evidence>